<dbReference type="GO" id="GO:0071816">
    <property type="term" value="P:tail-anchored membrane protein insertion into ER membrane"/>
    <property type="evidence" value="ECO:0000318"/>
    <property type="project" value="GO_Central"/>
</dbReference>
<keyword evidence="2" id="KW-1185">Reference proteome</keyword>
<dbReference type="eggNOG" id="ENOG502RZ1V">
    <property type="taxonomic scope" value="Eukaryota"/>
</dbReference>
<dbReference type="GeneID" id="5720567"/>
<dbReference type="FunCoup" id="A8J124">
    <property type="interactions" value="494"/>
</dbReference>
<protein>
    <submittedName>
        <fullName evidence="1">Uncharacterized protein</fullName>
    </submittedName>
</protein>
<reference evidence="1 2" key="1">
    <citation type="journal article" date="2007" name="Science">
        <title>The Chlamydomonas genome reveals the evolution of key animal and plant functions.</title>
        <authorList>
            <person name="Merchant S.S."/>
            <person name="Prochnik S.E."/>
            <person name="Vallon O."/>
            <person name="Harris E.H."/>
            <person name="Karpowicz S.J."/>
            <person name="Witman G.B."/>
            <person name="Terry A."/>
            <person name="Salamov A."/>
            <person name="Fritz-Laylin L.K."/>
            <person name="Marechal-Drouard L."/>
            <person name="Marshall W.F."/>
            <person name="Qu L.H."/>
            <person name="Nelson D.R."/>
            <person name="Sanderfoot A.A."/>
            <person name="Spalding M.H."/>
            <person name="Kapitonov V.V."/>
            <person name="Ren Q."/>
            <person name="Ferris P."/>
            <person name="Lindquist E."/>
            <person name="Shapiro H."/>
            <person name="Lucas S.M."/>
            <person name="Grimwood J."/>
            <person name="Schmutz J."/>
            <person name="Cardol P."/>
            <person name="Cerutti H."/>
            <person name="Chanfreau G."/>
            <person name="Chen C.L."/>
            <person name="Cognat V."/>
            <person name="Croft M.T."/>
            <person name="Dent R."/>
            <person name="Dutcher S."/>
            <person name="Fernandez E."/>
            <person name="Fukuzawa H."/>
            <person name="Gonzalez-Ballester D."/>
            <person name="Gonzalez-Halphen D."/>
            <person name="Hallmann A."/>
            <person name="Hanikenne M."/>
            <person name="Hippler M."/>
            <person name="Inwood W."/>
            <person name="Jabbari K."/>
            <person name="Kalanon M."/>
            <person name="Kuras R."/>
            <person name="Lefebvre P.A."/>
            <person name="Lemaire S.D."/>
            <person name="Lobanov A.V."/>
            <person name="Lohr M."/>
            <person name="Manuell A."/>
            <person name="Meier I."/>
            <person name="Mets L."/>
            <person name="Mittag M."/>
            <person name="Mittelmeier T."/>
            <person name="Moroney J.V."/>
            <person name="Moseley J."/>
            <person name="Napoli C."/>
            <person name="Nedelcu A.M."/>
            <person name="Niyogi K."/>
            <person name="Novoselov S.V."/>
            <person name="Paulsen I.T."/>
            <person name="Pazour G."/>
            <person name="Purton S."/>
            <person name="Ral J.P."/>
            <person name="Riano-Pachon D.M."/>
            <person name="Riekhof W."/>
            <person name="Rymarquis L."/>
            <person name="Schroda M."/>
            <person name="Stern D."/>
            <person name="Umen J."/>
            <person name="Willows R."/>
            <person name="Wilson N."/>
            <person name="Zimmer S.L."/>
            <person name="Allmer J."/>
            <person name="Balk J."/>
            <person name="Bisova K."/>
            <person name="Chen C.J."/>
            <person name="Elias M."/>
            <person name="Gendler K."/>
            <person name="Hauser C."/>
            <person name="Lamb M.R."/>
            <person name="Ledford H."/>
            <person name="Long J.C."/>
            <person name="Minagawa J."/>
            <person name="Page M.D."/>
            <person name="Pan J."/>
            <person name="Pootakham W."/>
            <person name="Roje S."/>
            <person name="Rose A."/>
            <person name="Stahlberg E."/>
            <person name="Terauchi A.M."/>
            <person name="Yang P."/>
            <person name="Ball S."/>
            <person name="Bowler C."/>
            <person name="Dieckmann C.L."/>
            <person name="Gladyshev V.N."/>
            <person name="Green P."/>
            <person name="Jorgensen R."/>
            <person name="Mayfield S."/>
            <person name="Mueller-Roeber B."/>
            <person name="Rajamani S."/>
            <person name="Sayre R.T."/>
            <person name="Brokstein P."/>
            <person name="Dubchak I."/>
            <person name="Goodstein D."/>
            <person name="Hornick L."/>
            <person name="Huang Y.W."/>
            <person name="Jhaveri J."/>
            <person name="Luo Y."/>
            <person name="Martinez D."/>
            <person name="Ngau W.C."/>
            <person name="Otillar B."/>
            <person name="Poliakov A."/>
            <person name="Porter A."/>
            <person name="Szajkowski L."/>
            <person name="Werner G."/>
            <person name="Zhou K."/>
            <person name="Grigoriev I.V."/>
            <person name="Rokhsar D.S."/>
            <person name="Grossman A.R."/>
        </authorList>
    </citation>
    <scope>NUCLEOTIDE SEQUENCE [LARGE SCALE GENOMIC DNA]</scope>
    <source>
        <strain evidence="2">CC-503</strain>
    </source>
</reference>
<dbReference type="PANTHER" id="PTHR42650:SF1">
    <property type="entry name" value="GUIDED ENTRY OF TAIL-ANCHORED PROTEINS FACTOR 1"/>
    <property type="match status" value="1"/>
</dbReference>
<evidence type="ECO:0000313" key="1">
    <source>
        <dbReference type="EMBL" id="PNW78710.1"/>
    </source>
</evidence>
<dbReference type="AlphaFoldDB" id="A8J124"/>
<dbReference type="InParanoid" id="A8J124"/>
<dbReference type="OMA" id="TYARCAK"/>
<proteinExistence type="predicted"/>
<dbReference type="KEGG" id="cre:CHLRE_09g387504v5"/>
<dbReference type="HOGENOM" id="CLU_1252215_0_0_1"/>
<dbReference type="PANTHER" id="PTHR42650">
    <property type="entry name" value="TAIL-ANCHORED PROTEIN INSERTION RECEPTOR WRB"/>
    <property type="match status" value="1"/>
</dbReference>
<dbReference type="PaxDb" id="3055-EDP02190"/>
<dbReference type="GO" id="GO:0043495">
    <property type="term" value="F:protein-membrane adaptor activity"/>
    <property type="evidence" value="ECO:0000318"/>
    <property type="project" value="GO_Central"/>
</dbReference>
<dbReference type="EMBL" id="CM008970">
    <property type="protein sequence ID" value="PNW78710.1"/>
    <property type="molecule type" value="Genomic_DNA"/>
</dbReference>
<dbReference type="RefSeq" id="XP_001695038.1">
    <property type="nucleotide sequence ID" value="XM_001694986.2"/>
</dbReference>
<dbReference type="Proteomes" id="UP000006906">
    <property type="component" value="Chromosome 9"/>
</dbReference>
<sequence length="221" mass="23019">MEPGGNSVLLGPWVTVFSLVALLLINGVVWLVRRHKNATTGVRRARLNAEIGYLRRESAKLNAPATYAKCAKFQRLANAKDKELAELTAAPAVPGLGDRMVLLANAVKLLAVGAASLWLWDTPVAQVAPRSLLSPLGGLLAFPRGSELAPFGVITLTPWLFVADSATKSLVRAVFPTPSAGSTGVAALDVEQLTREADAAGRIRPYSAAAAAASAAASTQG</sequence>
<dbReference type="GO" id="GO:0043529">
    <property type="term" value="C:GET complex"/>
    <property type="evidence" value="ECO:0000318"/>
    <property type="project" value="GO_Central"/>
</dbReference>
<dbReference type="OrthoDB" id="512018at2759"/>
<dbReference type="Gramene" id="PNW78710">
    <property type="protein sequence ID" value="PNW78710"/>
    <property type="gene ID" value="CHLRE_09g387504v5"/>
</dbReference>
<name>A8J124_CHLRE</name>
<gene>
    <name evidence="1" type="ORF">CHLRE_09g387504v5</name>
</gene>
<evidence type="ECO:0000313" key="2">
    <source>
        <dbReference type="Proteomes" id="UP000006906"/>
    </source>
</evidence>
<accession>A8J124</accession>
<organism evidence="1 2">
    <name type="scientific">Chlamydomonas reinhardtii</name>
    <name type="common">Chlamydomonas smithii</name>
    <dbReference type="NCBI Taxonomy" id="3055"/>
    <lineage>
        <taxon>Eukaryota</taxon>
        <taxon>Viridiplantae</taxon>
        <taxon>Chlorophyta</taxon>
        <taxon>core chlorophytes</taxon>
        <taxon>Chlorophyceae</taxon>
        <taxon>CS clade</taxon>
        <taxon>Chlamydomonadales</taxon>
        <taxon>Chlamydomonadaceae</taxon>
        <taxon>Chlamydomonas</taxon>
    </lineage>
</organism>